<name>A0A9Q1DHU6_CONCO</name>
<comment type="domain">
    <text evidence="10">The selectivity filter, in which calcium ions are arranged in single file, is composed of two acidic rings separated by one helical turn along the central axis of the channel pore.</text>
</comment>
<evidence type="ECO:0000259" key="11">
    <source>
        <dbReference type="Pfam" id="PF04678"/>
    </source>
</evidence>
<feature type="transmembrane region" description="Helical" evidence="10">
    <location>
        <begin position="247"/>
        <end position="265"/>
    </location>
</feature>
<dbReference type="Pfam" id="PF04678">
    <property type="entry name" value="MCU"/>
    <property type="match status" value="1"/>
</dbReference>
<dbReference type="GO" id="GO:0019855">
    <property type="term" value="F:calcium channel inhibitor activity"/>
    <property type="evidence" value="ECO:0007669"/>
    <property type="project" value="TreeGrafter"/>
</dbReference>
<keyword evidence="8 10" id="KW-0406">Ion transport</keyword>
<reference evidence="12" key="1">
    <citation type="journal article" date="2023" name="Science">
        <title>Genome structures resolve the early diversification of teleost fishes.</title>
        <authorList>
            <person name="Parey E."/>
            <person name="Louis A."/>
            <person name="Montfort J."/>
            <person name="Bouchez O."/>
            <person name="Roques C."/>
            <person name="Iampietro C."/>
            <person name="Lluch J."/>
            <person name="Castinel A."/>
            <person name="Donnadieu C."/>
            <person name="Desvignes T."/>
            <person name="Floi Bucao C."/>
            <person name="Jouanno E."/>
            <person name="Wen M."/>
            <person name="Mejri S."/>
            <person name="Dirks R."/>
            <person name="Jansen H."/>
            <person name="Henkel C."/>
            <person name="Chen W.J."/>
            <person name="Zahm M."/>
            <person name="Cabau C."/>
            <person name="Klopp C."/>
            <person name="Thompson A.W."/>
            <person name="Robinson-Rechavi M."/>
            <person name="Braasch I."/>
            <person name="Lecointre G."/>
            <person name="Bobe J."/>
            <person name="Postlethwait J.H."/>
            <person name="Berthelot C."/>
            <person name="Roest Crollius H."/>
            <person name="Guiguen Y."/>
        </authorList>
    </citation>
    <scope>NUCLEOTIDE SEQUENCE</scope>
    <source>
        <strain evidence="12">Concon-B</strain>
    </source>
</reference>
<feature type="transmembrane region" description="Helical" evidence="10">
    <location>
        <begin position="212"/>
        <end position="235"/>
    </location>
</feature>
<keyword evidence="4 10" id="KW-0109">Calcium transport</keyword>
<proteinExistence type="inferred from homology"/>
<dbReference type="GO" id="GO:0015292">
    <property type="term" value="F:uniporter activity"/>
    <property type="evidence" value="ECO:0007669"/>
    <property type="project" value="UniProtKB-UniRule"/>
</dbReference>
<dbReference type="InterPro" id="IPR006769">
    <property type="entry name" value="MCU_C"/>
</dbReference>
<evidence type="ECO:0000256" key="8">
    <source>
        <dbReference type="ARBA" id="ARBA00023065"/>
    </source>
</evidence>
<dbReference type="PANTHER" id="PTHR13462">
    <property type="entry name" value="CALCIUM UNIPORTER PROTEIN, MITOCHONDRIAL"/>
    <property type="match status" value="1"/>
</dbReference>
<keyword evidence="9 10" id="KW-0472">Membrane</keyword>
<dbReference type="AlphaFoldDB" id="A0A9Q1DHU6"/>
<comment type="subcellular location">
    <subcellularLocation>
        <location evidence="1">Membrane</location>
        <topology evidence="1">Multi-pass membrane protein</topology>
    </subcellularLocation>
    <subcellularLocation>
        <location evidence="10">Mitochondrion inner membrane</location>
        <topology evidence="10">Multi-pass membrane protein</topology>
    </subcellularLocation>
</comment>
<organism evidence="12 13">
    <name type="scientific">Conger conger</name>
    <name type="common">Conger eel</name>
    <name type="synonym">Muraena conger</name>
    <dbReference type="NCBI Taxonomy" id="82655"/>
    <lineage>
        <taxon>Eukaryota</taxon>
        <taxon>Metazoa</taxon>
        <taxon>Chordata</taxon>
        <taxon>Craniata</taxon>
        <taxon>Vertebrata</taxon>
        <taxon>Euteleostomi</taxon>
        <taxon>Actinopterygii</taxon>
        <taxon>Neopterygii</taxon>
        <taxon>Teleostei</taxon>
        <taxon>Anguilliformes</taxon>
        <taxon>Congridae</taxon>
        <taxon>Conger</taxon>
    </lineage>
</organism>
<dbReference type="PANTHER" id="PTHR13462:SF6">
    <property type="entry name" value="CALCIUM UNIPORTER REGULATORY SUBUNIT MCUB, MITOCHONDRIAL"/>
    <property type="match status" value="1"/>
</dbReference>
<evidence type="ECO:0000313" key="13">
    <source>
        <dbReference type="Proteomes" id="UP001152803"/>
    </source>
</evidence>
<evidence type="ECO:0000256" key="6">
    <source>
        <dbReference type="ARBA" id="ARBA00022837"/>
    </source>
</evidence>
<keyword evidence="5 10" id="KW-0812">Transmembrane</keyword>
<dbReference type="EMBL" id="JAFJMO010000008">
    <property type="protein sequence ID" value="KAJ8269625.1"/>
    <property type="molecule type" value="Genomic_DNA"/>
</dbReference>
<keyword evidence="3 10" id="KW-0813">Transport</keyword>
<evidence type="ECO:0000256" key="1">
    <source>
        <dbReference type="ARBA" id="ARBA00004141"/>
    </source>
</evidence>
<evidence type="ECO:0000256" key="3">
    <source>
        <dbReference type="ARBA" id="ARBA00022448"/>
    </source>
</evidence>
<evidence type="ECO:0000256" key="2">
    <source>
        <dbReference type="ARBA" id="ARBA00005653"/>
    </source>
</evidence>
<keyword evidence="10" id="KW-0999">Mitochondrion inner membrane</keyword>
<dbReference type="PROSITE" id="PS51257">
    <property type="entry name" value="PROKAR_LIPOPROTEIN"/>
    <property type="match status" value="1"/>
</dbReference>
<keyword evidence="6 10" id="KW-0106">Calcium</keyword>
<dbReference type="GO" id="GO:0036444">
    <property type="term" value="P:calcium import into the mitochondrion"/>
    <property type="evidence" value="ECO:0007669"/>
    <property type="project" value="TreeGrafter"/>
</dbReference>
<feature type="domain" description="Calcium uniporter protein C-terminal" evidence="11">
    <location>
        <begin position="99"/>
        <end position="301"/>
    </location>
</feature>
<sequence>MVSLGRVAKLQFGVIQSALSCSKATSGYISRIQSRLQFQWRPLQAFCSTTAPSCDITVQYKHGRPVLAIPLPSRRECCLFSLRPMLMNVGDLIQDVQREDPGVTTTAVLSADGELLSSATSLETLLSKDFQILINNVTYHVHSPTREVMSSERARHMEDMKAVVHMLHTALNLPRHHQLQEKELLERLSCLRQHLLPMEKVKTRVERKAEHMCSWAMWAGVAVLSVQGGVLAWFTWWVYSWDIMEPITYFLTYSTSMGFLSYYILTKQDCTYADVKNRQFLHNFYKVAKREGFDVHKYNSLKEEVAGVEENLRRLRKPIQFQLPVEQIQPQP</sequence>
<keyword evidence="10" id="KW-0107">Calcium channel</keyword>
<evidence type="ECO:0000256" key="5">
    <source>
        <dbReference type="ARBA" id="ARBA00022692"/>
    </source>
</evidence>
<gene>
    <name evidence="12" type="ORF">COCON_G00122320</name>
</gene>
<keyword evidence="10" id="KW-0407">Ion channel</keyword>
<dbReference type="InterPro" id="IPR039055">
    <property type="entry name" value="MCU_fam"/>
</dbReference>
<keyword evidence="10" id="KW-0496">Mitochondrion</keyword>
<evidence type="ECO:0000256" key="7">
    <source>
        <dbReference type="ARBA" id="ARBA00022989"/>
    </source>
</evidence>
<dbReference type="GO" id="GO:0051560">
    <property type="term" value="P:mitochondrial calcium ion homeostasis"/>
    <property type="evidence" value="ECO:0007669"/>
    <property type="project" value="UniProtKB-UniRule"/>
</dbReference>
<dbReference type="GO" id="GO:1990246">
    <property type="term" value="C:uniplex complex"/>
    <property type="evidence" value="ECO:0007669"/>
    <property type="project" value="TreeGrafter"/>
</dbReference>
<keyword evidence="7 10" id="KW-1133">Transmembrane helix</keyword>
<evidence type="ECO:0000256" key="9">
    <source>
        <dbReference type="ARBA" id="ARBA00023136"/>
    </source>
</evidence>
<dbReference type="OrthoDB" id="278338at2759"/>
<evidence type="ECO:0000256" key="10">
    <source>
        <dbReference type="RuleBase" id="RU367035"/>
    </source>
</evidence>
<comment type="similarity">
    <text evidence="2 10">Belongs to the MCU (TC 1.A.77) family.</text>
</comment>
<comment type="function">
    <text evidence="10">Mitochondrial inner membrane calcium uniporter that mediates calcium uptake into mitochondria. Mitochondrial calcium homeostasis plays key roles in cellular physiology and regulates cell bioenergetics, cytoplasmic calcium signals and activation of cell death pathways.</text>
</comment>
<accession>A0A9Q1DHU6</accession>
<evidence type="ECO:0000313" key="12">
    <source>
        <dbReference type="EMBL" id="KAJ8269625.1"/>
    </source>
</evidence>
<comment type="caution">
    <text evidence="12">The sequence shown here is derived from an EMBL/GenBank/DDBJ whole genome shotgun (WGS) entry which is preliminary data.</text>
</comment>
<dbReference type="Proteomes" id="UP001152803">
    <property type="component" value="Unassembled WGS sequence"/>
</dbReference>
<dbReference type="GO" id="GO:0005262">
    <property type="term" value="F:calcium channel activity"/>
    <property type="evidence" value="ECO:0007669"/>
    <property type="project" value="UniProtKB-UniRule"/>
</dbReference>
<keyword evidence="13" id="KW-1185">Reference proteome</keyword>
<evidence type="ECO:0000256" key="4">
    <source>
        <dbReference type="ARBA" id="ARBA00022568"/>
    </source>
</evidence>
<protein>
    <recommendedName>
        <fullName evidence="10">Calcium uniporter protein</fullName>
    </recommendedName>
</protein>